<evidence type="ECO:0000256" key="1">
    <source>
        <dbReference type="SAM" id="MobiDB-lite"/>
    </source>
</evidence>
<evidence type="ECO:0000313" key="3">
    <source>
        <dbReference type="Proteomes" id="UP000001918"/>
    </source>
</evidence>
<dbReference type="Proteomes" id="UP000001918">
    <property type="component" value="Chromosome"/>
</dbReference>
<gene>
    <name evidence="2" type="ordered locus">Tcur_1480</name>
</gene>
<dbReference type="AlphaFoldDB" id="D1AAP9"/>
<dbReference type="RefSeq" id="WP_012851843.1">
    <property type="nucleotide sequence ID" value="NC_013510.1"/>
</dbReference>
<proteinExistence type="predicted"/>
<evidence type="ECO:0008006" key="4">
    <source>
        <dbReference type="Google" id="ProtNLM"/>
    </source>
</evidence>
<sequence length="402" mass="43174">MDSAAARLAALRGAAPPVNHDARTLAGLSANPGCARRALLDACGADKGKIARRAGHPWQFGMSPFALARGRDFERRLKDNGAALLLALLRQELELPLEEVAYVPLETVGDNTGRELRHRNTCRRLLAAAAGREPGTLFDHPLLRLQIGGVPVYLEPDLVALKAAGRFHVVEIKSFPVIDGRADPEHAAAAVKQAAVYVVALQEMFAEHGVDPDVVATSVVLVTPKNFGNTPTATQVDARKQIATIRRQLRRMRRVEELLEPLPPGLTFDLAPDECGRPTRPPEELTAHLRQVPSRYRPGCIARCELAGLCRSEARERGSLDVFGPDVADVLGGIDTVEAALALAEGTRAPTEEQADIARALRHAERLRAELAGEPARPSRPGTEPAGERAERPPARSAGGAA</sequence>
<accession>D1AAP9</accession>
<protein>
    <recommendedName>
        <fullName evidence="4">Secreted protein</fullName>
    </recommendedName>
</protein>
<dbReference type="EMBL" id="CP001738">
    <property type="protein sequence ID" value="ACY97059.1"/>
    <property type="molecule type" value="Genomic_DNA"/>
</dbReference>
<reference evidence="2 3" key="1">
    <citation type="journal article" date="2011" name="Stand. Genomic Sci.">
        <title>Complete genome sequence of Thermomonospora curvata type strain (B9).</title>
        <authorList>
            <person name="Chertkov O."/>
            <person name="Sikorski J."/>
            <person name="Nolan M."/>
            <person name="Lapidus A."/>
            <person name="Lucas S."/>
            <person name="Del Rio T.G."/>
            <person name="Tice H."/>
            <person name="Cheng J.F."/>
            <person name="Goodwin L."/>
            <person name="Pitluck S."/>
            <person name="Liolios K."/>
            <person name="Ivanova N."/>
            <person name="Mavromatis K."/>
            <person name="Mikhailova N."/>
            <person name="Ovchinnikova G."/>
            <person name="Pati A."/>
            <person name="Chen A."/>
            <person name="Palaniappan K."/>
            <person name="Djao O.D."/>
            <person name="Land M."/>
            <person name="Hauser L."/>
            <person name="Chang Y.J."/>
            <person name="Jeffries C.D."/>
            <person name="Brettin T."/>
            <person name="Han C."/>
            <person name="Detter J.C."/>
            <person name="Rohde M."/>
            <person name="Goker M."/>
            <person name="Woyke T."/>
            <person name="Bristow J."/>
            <person name="Eisen J.A."/>
            <person name="Markowitz V."/>
            <person name="Hugenholtz P."/>
            <person name="Klenk H.P."/>
            <person name="Kyrpides N.C."/>
        </authorList>
    </citation>
    <scope>NUCLEOTIDE SEQUENCE [LARGE SCALE GENOMIC DNA]</scope>
    <source>
        <strain evidence="3">ATCC 19995 / DSM 43183 / JCM 3096 / KCTC 9072 / NBRC 15933 / NCIMB 10081 / Henssen B9</strain>
    </source>
</reference>
<dbReference type="eggNOG" id="ENOG502Z8CB">
    <property type="taxonomic scope" value="Bacteria"/>
</dbReference>
<keyword evidence="3" id="KW-1185">Reference proteome</keyword>
<evidence type="ECO:0000313" key="2">
    <source>
        <dbReference type="EMBL" id="ACY97059.1"/>
    </source>
</evidence>
<dbReference type="HOGENOM" id="CLU_041026_0_0_11"/>
<organism evidence="2 3">
    <name type="scientific">Thermomonospora curvata (strain ATCC 19995 / DSM 43183 / JCM 3096 / KCTC 9072 / NBRC 15933 / NCIMB 10081 / Henssen B9)</name>
    <dbReference type="NCBI Taxonomy" id="471852"/>
    <lineage>
        <taxon>Bacteria</taxon>
        <taxon>Bacillati</taxon>
        <taxon>Actinomycetota</taxon>
        <taxon>Actinomycetes</taxon>
        <taxon>Streptosporangiales</taxon>
        <taxon>Thermomonosporaceae</taxon>
        <taxon>Thermomonospora</taxon>
    </lineage>
</organism>
<dbReference type="KEGG" id="tcu:Tcur_1480"/>
<feature type="region of interest" description="Disordered" evidence="1">
    <location>
        <begin position="367"/>
        <end position="402"/>
    </location>
</feature>
<name>D1AAP9_THECD</name>
<dbReference type="STRING" id="471852.Tcur_1480"/>